<comment type="caution">
    <text evidence="2">The sequence shown here is derived from an EMBL/GenBank/DDBJ whole genome shotgun (WGS) entry which is preliminary data.</text>
</comment>
<reference evidence="2" key="1">
    <citation type="submission" date="2023-03" db="EMBL/GenBank/DDBJ databases">
        <authorList>
            <person name="Steffen K."/>
            <person name="Cardenas P."/>
        </authorList>
    </citation>
    <scope>NUCLEOTIDE SEQUENCE</scope>
</reference>
<name>A0AA35WI12_GEOBA</name>
<dbReference type="EMBL" id="CASHTH010001363">
    <property type="protein sequence ID" value="CAI8014457.1"/>
    <property type="molecule type" value="Genomic_DNA"/>
</dbReference>
<gene>
    <name evidence="2" type="ORF">GBAR_LOCUS9031</name>
</gene>
<evidence type="ECO:0000313" key="2">
    <source>
        <dbReference type="EMBL" id="CAI8014457.1"/>
    </source>
</evidence>
<feature type="compositionally biased region" description="Polar residues" evidence="1">
    <location>
        <begin position="8"/>
        <end position="25"/>
    </location>
</feature>
<feature type="non-terminal residue" evidence="2">
    <location>
        <position position="70"/>
    </location>
</feature>
<proteinExistence type="predicted"/>
<protein>
    <submittedName>
        <fullName evidence="2">Uncharacterized protein</fullName>
    </submittedName>
</protein>
<evidence type="ECO:0000256" key="1">
    <source>
        <dbReference type="SAM" id="MobiDB-lite"/>
    </source>
</evidence>
<evidence type="ECO:0000313" key="3">
    <source>
        <dbReference type="Proteomes" id="UP001174909"/>
    </source>
</evidence>
<feature type="region of interest" description="Disordered" evidence="1">
    <location>
        <begin position="1"/>
        <end position="25"/>
    </location>
</feature>
<keyword evidence="3" id="KW-1185">Reference proteome</keyword>
<sequence length="70" mass="7637">CDDIINGRDTQVIGNHTRSGSNTEASLYEEPLVSAPQYDSILGSQHQHVYDALMSAESSQPPVFSHHNSP</sequence>
<dbReference type="Proteomes" id="UP001174909">
    <property type="component" value="Unassembled WGS sequence"/>
</dbReference>
<accession>A0AA35WI12</accession>
<dbReference type="AlphaFoldDB" id="A0AA35WI12"/>
<organism evidence="2 3">
    <name type="scientific">Geodia barretti</name>
    <name type="common">Barrett's horny sponge</name>
    <dbReference type="NCBI Taxonomy" id="519541"/>
    <lineage>
        <taxon>Eukaryota</taxon>
        <taxon>Metazoa</taxon>
        <taxon>Porifera</taxon>
        <taxon>Demospongiae</taxon>
        <taxon>Heteroscleromorpha</taxon>
        <taxon>Tetractinellida</taxon>
        <taxon>Astrophorina</taxon>
        <taxon>Geodiidae</taxon>
        <taxon>Geodia</taxon>
    </lineage>
</organism>
<feature type="non-terminal residue" evidence="2">
    <location>
        <position position="1"/>
    </location>
</feature>